<protein>
    <submittedName>
        <fullName evidence="2">Uncharacterized protein</fullName>
    </submittedName>
</protein>
<evidence type="ECO:0000313" key="2">
    <source>
        <dbReference type="EMBL" id="QHT82752.1"/>
    </source>
</evidence>
<organism evidence="2">
    <name type="scientific">viral metagenome</name>
    <dbReference type="NCBI Taxonomy" id="1070528"/>
    <lineage>
        <taxon>unclassified sequences</taxon>
        <taxon>metagenomes</taxon>
        <taxon>organismal metagenomes</taxon>
    </lineage>
</organism>
<keyword evidence="1" id="KW-1133">Transmembrane helix</keyword>
<feature type="transmembrane region" description="Helical" evidence="1">
    <location>
        <begin position="63"/>
        <end position="84"/>
    </location>
</feature>
<dbReference type="AlphaFoldDB" id="A0A6C0HQ06"/>
<dbReference type="EMBL" id="MN740003">
    <property type="protein sequence ID" value="QHT82752.1"/>
    <property type="molecule type" value="Genomic_DNA"/>
</dbReference>
<keyword evidence="1" id="KW-0812">Transmembrane</keyword>
<accession>A0A6C0HQ06</accession>
<name>A0A6C0HQ06_9ZZZZ</name>
<reference evidence="2" key="1">
    <citation type="journal article" date="2020" name="Nature">
        <title>Giant virus diversity and host interactions through global metagenomics.</title>
        <authorList>
            <person name="Schulz F."/>
            <person name="Roux S."/>
            <person name="Paez-Espino D."/>
            <person name="Jungbluth S."/>
            <person name="Walsh D.A."/>
            <person name="Denef V.J."/>
            <person name="McMahon K.D."/>
            <person name="Konstantinidis K.T."/>
            <person name="Eloe-Fadrosh E.A."/>
            <person name="Kyrpides N.C."/>
            <person name="Woyke T."/>
        </authorList>
    </citation>
    <scope>NUCLEOTIDE SEQUENCE</scope>
    <source>
        <strain evidence="2">GVMAG-M-3300023184-165</strain>
    </source>
</reference>
<proteinExistence type="predicted"/>
<feature type="transmembrane region" description="Helical" evidence="1">
    <location>
        <begin position="104"/>
        <end position="124"/>
    </location>
</feature>
<sequence>MDEQLQKDRNSLDKKKKEQGKYYTGIFQDDNGNPDFRGLGPILKGMLYLFLFSVILADCNIYFVFPLLLFFIGRILIAIRFYYIETLHKNGHDIYFIRMNILQNYVEGFTALFVALYLLFHNFLTKKR</sequence>
<feature type="transmembrane region" description="Helical" evidence="1">
    <location>
        <begin position="38"/>
        <end position="56"/>
    </location>
</feature>
<evidence type="ECO:0000256" key="1">
    <source>
        <dbReference type="SAM" id="Phobius"/>
    </source>
</evidence>
<keyword evidence="1" id="KW-0472">Membrane</keyword>